<name>A0ABW8MAH9_9BURK</name>
<proteinExistence type="predicted"/>
<comment type="caution">
    <text evidence="1">The sequence shown here is derived from an EMBL/GenBank/DDBJ whole genome shotgun (WGS) entry which is preliminary data.</text>
</comment>
<protein>
    <submittedName>
        <fullName evidence="1">Uncharacterized protein</fullName>
    </submittedName>
</protein>
<dbReference type="Proteomes" id="UP001620514">
    <property type="component" value="Unassembled WGS sequence"/>
</dbReference>
<evidence type="ECO:0000313" key="2">
    <source>
        <dbReference type="Proteomes" id="UP001620514"/>
    </source>
</evidence>
<keyword evidence="2" id="KW-1185">Reference proteome</keyword>
<evidence type="ECO:0000313" key="1">
    <source>
        <dbReference type="EMBL" id="MFK4440658.1"/>
    </source>
</evidence>
<sequence>MTDLDPDTAFRWLPLIPEQGVEVRHYIKLET</sequence>
<organism evidence="1 2">
    <name type="scientific">Caballeronia udeis</name>
    <dbReference type="NCBI Taxonomy" id="1232866"/>
    <lineage>
        <taxon>Bacteria</taxon>
        <taxon>Pseudomonadati</taxon>
        <taxon>Pseudomonadota</taxon>
        <taxon>Betaproteobacteria</taxon>
        <taxon>Burkholderiales</taxon>
        <taxon>Burkholderiaceae</taxon>
        <taxon>Caballeronia</taxon>
    </lineage>
</organism>
<dbReference type="EMBL" id="JBIYDN010000002">
    <property type="protein sequence ID" value="MFK4440658.1"/>
    <property type="molecule type" value="Genomic_DNA"/>
</dbReference>
<accession>A0ABW8MAH9</accession>
<gene>
    <name evidence="1" type="ORF">ABH943_000664</name>
</gene>
<reference evidence="1 2" key="1">
    <citation type="submission" date="2024-11" db="EMBL/GenBank/DDBJ databases">
        <title>Using genomics to understand microbial adaptation to soil warming.</title>
        <authorList>
            <person name="Deangelis K.M. PhD."/>
        </authorList>
    </citation>
    <scope>NUCLEOTIDE SEQUENCE [LARGE SCALE GENOMIC DNA]</scope>
    <source>
        <strain evidence="1 2">GAS97</strain>
    </source>
</reference>